<evidence type="ECO:0000313" key="16">
    <source>
        <dbReference type="EMBL" id="KZC07970.1"/>
    </source>
</evidence>
<evidence type="ECO:0000256" key="13">
    <source>
        <dbReference type="SAM" id="Coils"/>
    </source>
</evidence>
<keyword evidence="13" id="KW-0175">Coiled coil</keyword>
<keyword evidence="5 14" id="KW-1133">Transmembrane helix</keyword>
<dbReference type="Pfam" id="PF00001">
    <property type="entry name" value="7tm_1"/>
    <property type="match status" value="1"/>
</dbReference>
<keyword evidence="10" id="KW-0325">Glycoprotein</keyword>
<keyword evidence="6 12" id="KW-0297">G-protein coupled receptor</keyword>
<evidence type="ECO:0000256" key="8">
    <source>
        <dbReference type="ARBA" id="ARBA00023157"/>
    </source>
</evidence>
<proteinExistence type="inferred from homology"/>
<protein>
    <submittedName>
        <fullName evidence="16">Neuropeptides capa receptor</fullName>
    </submittedName>
</protein>
<feature type="transmembrane region" description="Helical" evidence="14">
    <location>
        <begin position="140"/>
        <end position="162"/>
    </location>
</feature>
<dbReference type="GO" id="GO:0005886">
    <property type="term" value="C:plasma membrane"/>
    <property type="evidence" value="ECO:0007669"/>
    <property type="project" value="UniProtKB-SubCell"/>
</dbReference>
<keyword evidence="16" id="KW-0527">Neuropeptide</keyword>
<dbReference type="PANTHER" id="PTHR24243">
    <property type="entry name" value="G-PROTEIN COUPLED RECEPTOR"/>
    <property type="match status" value="1"/>
</dbReference>
<feature type="transmembrane region" description="Helical" evidence="14">
    <location>
        <begin position="273"/>
        <end position="293"/>
    </location>
</feature>
<gene>
    <name evidence="16" type="ORF">WN55_09033</name>
</gene>
<evidence type="ECO:0000256" key="12">
    <source>
        <dbReference type="RuleBase" id="RU000688"/>
    </source>
</evidence>
<dbReference type="OrthoDB" id="5950040at2759"/>
<dbReference type="CDD" id="cd15134">
    <property type="entry name" value="7tmA_capaR"/>
    <property type="match status" value="1"/>
</dbReference>
<dbReference type="InterPro" id="IPR017452">
    <property type="entry name" value="GPCR_Rhodpsn_7TM"/>
</dbReference>
<evidence type="ECO:0000256" key="9">
    <source>
        <dbReference type="ARBA" id="ARBA00023170"/>
    </source>
</evidence>
<feature type="domain" description="G-protein coupled receptors family 1 profile" evidence="15">
    <location>
        <begin position="70"/>
        <end position="340"/>
    </location>
</feature>
<keyword evidence="8" id="KW-1015">Disulfide bond</keyword>
<dbReference type="EMBL" id="KQ434839">
    <property type="protein sequence ID" value="KZC07970.1"/>
    <property type="molecule type" value="Genomic_DNA"/>
</dbReference>
<evidence type="ECO:0000256" key="1">
    <source>
        <dbReference type="ARBA" id="ARBA00004651"/>
    </source>
</evidence>
<dbReference type="InterPro" id="IPR005390">
    <property type="entry name" value="NeuromedU_rcpt"/>
</dbReference>
<dbReference type="InterPro" id="IPR000276">
    <property type="entry name" value="GPCR_Rhodpsn"/>
</dbReference>
<keyword evidence="11 12" id="KW-0807">Transducer</keyword>
<evidence type="ECO:0000256" key="5">
    <source>
        <dbReference type="ARBA" id="ARBA00022989"/>
    </source>
</evidence>
<evidence type="ECO:0000259" key="15">
    <source>
        <dbReference type="PROSITE" id="PS50262"/>
    </source>
</evidence>
<evidence type="ECO:0000256" key="7">
    <source>
        <dbReference type="ARBA" id="ARBA00023136"/>
    </source>
</evidence>
<evidence type="ECO:0000256" key="2">
    <source>
        <dbReference type="ARBA" id="ARBA00010663"/>
    </source>
</evidence>
<evidence type="ECO:0000313" key="17">
    <source>
        <dbReference type="Proteomes" id="UP000076502"/>
    </source>
</evidence>
<dbReference type="PRINTS" id="PR00237">
    <property type="entry name" value="GPCRRHODOPSN"/>
</dbReference>
<keyword evidence="9 12" id="KW-0675">Receptor</keyword>
<evidence type="ECO:0000256" key="4">
    <source>
        <dbReference type="ARBA" id="ARBA00022692"/>
    </source>
</evidence>
<evidence type="ECO:0000256" key="11">
    <source>
        <dbReference type="ARBA" id="ARBA00023224"/>
    </source>
</evidence>
<feature type="transmembrane region" description="Helical" evidence="14">
    <location>
        <begin position="313"/>
        <end position="331"/>
    </location>
</feature>
<dbReference type="Proteomes" id="UP000076502">
    <property type="component" value="Unassembled WGS sequence"/>
</dbReference>
<feature type="transmembrane region" description="Helical" evidence="14">
    <location>
        <begin position="174"/>
        <end position="200"/>
    </location>
</feature>
<dbReference type="SUPFAM" id="SSF81321">
    <property type="entry name" value="Family A G protein-coupled receptor-like"/>
    <property type="match status" value="1"/>
</dbReference>
<organism evidence="16 17">
    <name type="scientific">Dufourea novaeangliae</name>
    <name type="common">Sweat bee</name>
    <dbReference type="NCBI Taxonomy" id="178035"/>
    <lineage>
        <taxon>Eukaryota</taxon>
        <taxon>Metazoa</taxon>
        <taxon>Ecdysozoa</taxon>
        <taxon>Arthropoda</taxon>
        <taxon>Hexapoda</taxon>
        <taxon>Insecta</taxon>
        <taxon>Pterygota</taxon>
        <taxon>Neoptera</taxon>
        <taxon>Endopterygota</taxon>
        <taxon>Hymenoptera</taxon>
        <taxon>Apocrita</taxon>
        <taxon>Aculeata</taxon>
        <taxon>Apoidea</taxon>
        <taxon>Anthophila</taxon>
        <taxon>Halictidae</taxon>
        <taxon>Rophitinae</taxon>
        <taxon>Dufourea</taxon>
    </lineage>
</organism>
<dbReference type="PANTHER" id="PTHR24243:SF208">
    <property type="entry name" value="PYROKININ-1 RECEPTOR"/>
    <property type="match status" value="1"/>
</dbReference>
<keyword evidence="3" id="KW-1003">Cell membrane</keyword>
<reference evidence="16 17" key="1">
    <citation type="submission" date="2015-07" db="EMBL/GenBank/DDBJ databases">
        <title>The genome of Dufourea novaeangliae.</title>
        <authorList>
            <person name="Pan H."/>
            <person name="Kapheim K."/>
        </authorList>
    </citation>
    <scope>NUCLEOTIDE SEQUENCE [LARGE SCALE GENOMIC DNA]</scope>
    <source>
        <strain evidence="16">0120121106</strain>
        <tissue evidence="16">Whole body</tissue>
    </source>
</reference>
<feature type="coiled-coil region" evidence="13">
    <location>
        <begin position="419"/>
        <end position="446"/>
    </location>
</feature>
<feature type="transmembrane region" description="Helical" evidence="14">
    <location>
        <begin position="50"/>
        <end position="78"/>
    </location>
</feature>
<feature type="transmembrane region" description="Helical" evidence="14">
    <location>
        <begin position="90"/>
        <end position="115"/>
    </location>
</feature>
<evidence type="ECO:0000256" key="14">
    <source>
        <dbReference type="SAM" id="Phobius"/>
    </source>
</evidence>
<dbReference type="Gene3D" id="1.20.1070.10">
    <property type="entry name" value="Rhodopsin 7-helix transmembrane proteins"/>
    <property type="match status" value="1"/>
</dbReference>
<feature type="transmembrane region" description="Helical" evidence="14">
    <location>
        <begin position="220"/>
        <end position="242"/>
    </location>
</feature>
<keyword evidence="4 12" id="KW-0812">Transmembrane</keyword>
<evidence type="ECO:0000256" key="6">
    <source>
        <dbReference type="ARBA" id="ARBA00023040"/>
    </source>
</evidence>
<dbReference type="PROSITE" id="PS50262">
    <property type="entry name" value="G_PROTEIN_RECEP_F1_2"/>
    <property type="match status" value="1"/>
</dbReference>
<keyword evidence="17" id="KW-1185">Reference proteome</keyword>
<evidence type="ECO:0000256" key="10">
    <source>
        <dbReference type="ARBA" id="ARBA00023180"/>
    </source>
</evidence>
<dbReference type="SMART" id="SM01381">
    <property type="entry name" value="7TM_GPCR_Srsx"/>
    <property type="match status" value="1"/>
</dbReference>
<dbReference type="PRINTS" id="PR01565">
    <property type="entry name" value="NEUROMEDINUR"/>
</dbReference>
<sequence>MDDPIATSPSNSYLSIQEYVQNFSSYYNDTQDSDPSKIGYLDGYPRRDSLYIVVPVTIIYVSIFVTGTIGNISTCIVIARNKSMHTATNYYLFSLAVSDLLLLVSGLPAEIYLVWSKYPYIFGEGFCVLRGLAAETSSNASVLTITAFTVERYVAICHPFLAQTMSKLTRAVKLILIIWVVALSFALPQALQFGVIQYALDPNMVMCTMKRIILQHSFELSTFLFFVVPMSLITVLYALIGLKLRKSNMMKRSRGRGEGGSCRHHPGRSSRRVLKMLVAVVIAFFICWAPFHLQRLIAIYGTNSDHITSNSKWIEFLYLLMTYISGVLYYVSTTINPILYNIMSNKFRVAFMETLSRSCRIPGLAIRNEQRSYSSLSRSQQRTLGAYGSRTVGTVGTAVAHESTDCSGNSGKEESPKQMTSLIEQVNDAETTVEKFNERRKSEEIRHLEILVKEVRHIDGSLRDQRNCGGGESKRSITTKYATVKVSNVDGSEKKWWRLLKWFPGLKSLKLAGRDSYAIPENRILENPGLHREEFSMTMWNVHEANDQRPV</sequence>
<name>A0A154P9V8_DUFNO</name>
<keyword evidence="7 14" id="KW-0472">Membrane</keyword>
<dbReference type="OMA" id="FRMAFME"/>
<comment type="similarity">
    <text evidence="2 12">Belongs to the G-protein coupled receptor 1 family.</text>
</comment>
<dbReference type="PROSITE" id="PS00237">
    <property type="entry name" value="G_PROTEIN_RECEP_F1_1"/>
    <property type="match status" value="1"/>
</dbReference>
<comment type="subcellular location">
    <subcellularLocation>
        <location evidence="1">Cell membrane</location>
        <topology evidence="1">Multi-pass membrane protein</topology>
    </subcellularLocation>
</comment>
<dbReference type="GO" id="GO:0001607">
    <property type="term" value="F:neuromedin U receptor activity"/>
    <property type="evidence" value="ECO:0007669"/>
    <property type="project" value="InterPro"/>
</dbReference>
<accession>A0A154P9V8</accession>
<dbReference type="AlphaFoldDB" id="A0A154P9V8"/>
<evidence type="ECO:0000256" key="3">
    <source>
        <dbReference type="ARBA" id="ARBA00022475"/>
    </source>
</evidence>
<dbReference type="STRING" id="178035.A0A154P9V8"/>